<dbReference type="AlphaFoldDB" id="A0A212L0J9"/>
<gene>
    <name evidence="1" type="ORF">KL86DES1_10832</name>
</gene>
<organism evidence="1">
    <name type="scientific">uncultured Desulfovibrio sp</name>
    <dbReference type="NCBI Taxonomy" id="167968"/>
    <lineage>
        <taxon>Bacteria</taxon>
        <taxon>Pseudomonadati</taxon>
        <taxon>Thermodesulfobacteriota</taxon>
        <taxon>Desulfovibrionia</taxon>
        <taxon>Desulfovibrionales</taxon>
        <taxon>Desulfovibrionaceae</taxon>
        <taxon>Desulfovibrio</taxon>
        <taxon>environmental samples</taxon>
    </lineage>
</organism>
<proteinExistence type="predicted"/>
<reference evidence="1" key="1">
    <citation type="submission" date="2016-08" db="EMBL/GenBank/DDBJ databases">
        <authorList>
            <person name="Seilhamer J.J."/>
        </authorList>
    </citation>
    <scope>NUCLEOTIDE SEQUENCE</scope>
    <source>
        <strain evidence="1">86-1</strain>
    </source>
</reference>
<protein>
    <submittedName>
        <fullName evidence="1">Uncharacterized protein</fullName>
    </submittedName>
</protein>
<name>A0A212L0J9_9BACT</name>
<accession>A0A212L0J9</accession>
<evidence type="ECO:0000313" key="1">
    <source>
        <dbReference type="EMBL" id="SCM71055.1"/>
    </source>
</evidence>
<sequence>MNPYVEFAVGWAEQRGPSGTSNGPRLPVSAFALLTCSDTFSEAPANRDRP</sequence>
<dbReference type="EMBL" id="FMJC01000001">
    <property type="protein sequence ID" value="SCM71055.1"/>
    <property type="molecule type" value="Genomic_DNA"/>
</dbReference>